<comment type="similarity">
    <text evidence="2 8">Belongs to the GrpE family.</text>
</comment>
<dbReference type="PANTHER" id="PTHR21237:SF23">
    <property type="entry name" value="GRPE PROTEIN HOMOLOG, MITOCHONDRIAL"/>
    <property type="match status" value="1"/>
</dbReference>
<evidence type="ECO:0000256" key="4">
    <source>
        <dbReference type="ARBA" id="ARBA00023128"/>
    </source>
</evidence>
<proteinExistence type="inferred from homology"/>
<dbReference type="Proteomes" id="UP000014760">
    <property type="component" value="Unassembled WGS sequence"/>
</dbReference>
<dbReference type="EMBL" id="AMQN01006769">
    <property type="status" value="NOT_ANNOTATED_CDS"/>
    <property type="molecule type" value="Genomic_DNA"/>
</dbReference>
<dbReference type="HAMAP" id="MF_01151">
    <property type="entry name" value="GrpE"/>
    <property type="match status" value="1"/>
</dbReference>
<evidence type="ECO:0000256" key="7">
    <source>
        <dbReference type="RuleBase" id="RU000640"/>
    </source>
</evidence>
<evidence type="ECO:0000256" key="1">
    <source>
        <dbReference type="ARBA" id="ARBA00004305"/>
    </source>
</evidence>
<dbReference type="AlphaFoldDB" id="R7UPJ0"/>
<reference evidence="11" key="3">
    <citation type="submission" date="2015-06" db="UniProtKB">
        <authorList>
            <consortium name="EnsemblMetazoa"/>
        </authorList>
    </citation>
    <scope>IDENTIFICATION</scope>
</reference>
<dbReference type="CDD" id="cd00446">
    <property type="entry name" value="GrpE"/>
    <property type="match status" value="1"/>
</dbReference>
<dbReference type="Gene3D" id="3.90.20.20">
    <property type="match status" value="1"/>
</dbReference>
<dbReference type="GO" id="GO:0000774">
    <property type="term" value="F:adenyl-nucleotide exchange factor activity"/>
    <property type="evidence" value="ECO:0007669"/>
    <property type="project" value="InterPro"/>
</dbReference>
<dbReference type="InterPro" id="IPR013805">
    <property type="entry name" value="GrpE_CC"/>
</dbReference>
<evidence type="ECO:0000313" key="12">
    <source>
        <dbReference type="Proteomes" id="UP000014760"/>
    </source>
</evidence>
<dbReference type="GO" id="GO:0030150">
    <property type="term" value="P:protein import into mitochondrial matrix"/>
    <property type="evidence" value="ECO:0007669"/>
    <property type="project" value="TreeGrafter"/>
</dbReference>
<comment type="function">
    <text evidence="6">Essential component of the PAM complex, a complex required for the translocation of transit peptide-containing proteins from the inner membrane into the mitochondrial matrix in an ATP-dependent manner. Seems to control the nucleotide-dependent binding of mitochondrial HSP70 to substrate proteins.</text>
</comment>
<dbReference type="HOGENOM" id="CLU_057217_0_1_1"/>
<sequence length="220" mass="24713">MATAVRMCSRTLRNIYGLNNVQFPQQSLNSLRCMSQEASKSSDQKSQDQPSEDDTNEAVKALEEEKTKLMEKLEDVQDKYKRSLAETENVRNRMQKQINDAKLFGIQGFCKDLLEVADILSKANESVPKDEVTNGNPHLKNLFEGLTMTETQLTKVFTRNGLEMINPAEGVKFDPNIHEALFEQPVPDKEPGTVAVVTKVGYKLHNRTIRPALVGVFKAA</sequence>
<gene>
    <name evidence="10" type="ORF">CAPTEDRAFT_165833</name>
</gene>
<dbReference type="PANTHER" id="PTHR21237">
    <property type="entry name" value="GRPE PROTEIN"/>
    <property type="match status" value="1"/>
</dbReference>
<feature type="non-terminal residue" evidence="10">
    <location>
        <position position="1"/>
    </location>
</feature>
<dbReference type="OrthoDB" id="201635at2759"/>
<dbReference type="FunFam" id="2.30.22.10:FF:000002">
    <property type="entry name" value="GrpE protein homolog"/>
    <property type="match status" value="1"/>
</dbReference>
<dbReference type="EnsemblMetazoa" id="CapteT165833">
    <property type="protein sequence ID" value="CapteP165833"/>
    <property type="gene ID" value="CapteG165833"/>
</dbReference>
<evidence type="ECO:0000256" key="8">
    <source>
        <dbReference type="RuleBase" id="RU004478"/>
    </source>
</evidence>
<dbReference type="GO" id="GO:0001405">
    <property type="term" value="C:PAM complex, Tim23 associated import motor"/>
    <property type="evidence" value="ECO:0007669"/>
    <property type="project" value="TreeGrafter"/>
</dbReference>
<dbReference type="SUPFAM" id="SSF51064">
    <property type="entry name" value="Head domain of nucleotide exchange factor GrpE"/>
    <property type="match status" value="1"/>
</dbReference>
<dbReference type="PRINTS" id="PR00773">
    <property type="entry name" value="GRPEPROTEIN"/>
</dbReference>
<reference evidence="12" key="1">
    <citation type="submission" date="2012-12" db="EMBL/GenBank/DDBJ databases">
        <authorList>
            <person name="Hellsten U."/>
            <person name="Grimwood J."/>
            <person name="Chapman J.A."/>
            <person name="Shapiro H."/>
            <person name="Aerts A."/>
            <person name="Otillar R.P."/>
            <person name="Terry A.Y."/>
            <person name="Boore J.L."/>
            <person name="Simakov O."/>
            <person name="Marletaz F."/>
            <person name="Cho S.-J."/>
            <person name="Edsinger-Gonzales E."/>
            <person name="Havlak P."/>
            <person name="Kuo D.-H."/>
            <person name="Larsson T."/>
            <person name="Lv J."/>
            <person name="Arendt D."/>
            <person name="Savage R."/>
            <person name="Osoegawa K."/>
            <person name="de Jong P."/>
            <person name="Lindberg D.R."/>
            <person name="Seaver E.C."/>
            <person name="Weisblat D.A."/>
            <person name="Putnam N.H."/>
            <person name="Grigoriev I.V."/>
            <person name="Rokhsar D.S."/>
        </authorList>
    </citation>
    <scope>NUCLEOTIDE SEQUENCE</scope>
    <source>
        <strain evidence="12">I ESC-2004</strain>
    </source>
</reference>
<dbReference type="InterPro" id="IPR009012">
    <property type="entry name" value="GrpE_head"/>
</dbReference>
<dbReference type="Gene3D" id="2.30.22.10">
    <property type="entry name" value="Head domain of nucleotide exchange factor GrpE"/>
    <property type="match status" value="1"/>
</dbReference>
<dbReference type="EMBL" id="KB299094">
    <property type="protein sequence ID" value="ELU08444.1"/>
    <property type="molecule type" value="Genomic_DNA"/>
</dbReference>
<dbReference type="Pfam" id="PF01025">
    <property type="entry name" value="GrpE"/>
    <property type="match status" value="1"/>
</dbReference>
<comment type="subcellular location">
    <subcellularLocation>
        <location evidence="1 7">Mitochondrion matrix</location>
    </subcellularLocation>
</comment>
<accession>R7UPJ0</accession>
<feature type="region of interest" description="Disordered" evidence="9">
    <location>
        <begin position="34"/>
        <end position="56"/>
    </location>
</feature>
<evidence type="ECO:0000313" key="11">
    <source>
        <dbReference type="EnsemblMetazoa" id="CapteP165833"/>
    </source>
</evidence>
<dbReference type="OMA" id="PHRHQAI"/>
<protein>
    <recommendedName>
        <fullName evidence="7">GrpE protein homolog</fullName>
    </recommendedName>
</protein>
<dbReference type="GO" id="GO:0042803">
    <property type="term" value="F:protein homodimerization activity"/>
    <property type="evidence" value="ECO:0007669"/>
    <property type="project" value="InterPro"/>
</dbReference>
<keyword evidence="5 7" id="KW-0143">Chaperone</keyword>
<evidence type="ECO:0000256" key="9">
    <source>
        <dbReference type="SAM" id="MobiDB-lite"/>
    </source>
</evidence>
<keyword evidence="4 7" id="KW-0496">Mitochondrion</keyword>
<evidence type="ECO:0000256" key="3">
    <source>
        <dbReference type="ARBA" id="ARBA00022946"/>
    </source>
</evidence>
<dbReference type="GO" id="GO:0051087">
    <property type="term" value="F:protein-folding chaperone binding"/>
    <property type="evidence" value="ECO:0007669"/>
    <property type="project" value="InterPro"/>
</dbReference>
<dbReference type="InterPro" id="IPR000740">
    <property type="entry name" value="GrpE"/>
</dbReference>
<evidence type="ECO:0000256" key="2">
    <source>
        <dbReference type="ARBA" id="ARBA00009054"/>
    </source>
</evidence>
<organism evidence="10">
    <name type="scientific">Capitella teleta</name>
    <name type="common">Polychaete worm</name>
    <dbReference type="NCBI Taxonomy" id="283909"/>
    <lineage>
        <taxon>Eukaryota</taxon>
        <taxon>Metazoa</taxon>
        <taxon>Spiralia</taxon>
        <taxon>Lophotrochozoa</taxon>
        <taxon>Annelida</taxon>
        <taxon>Polychaeta</taxon>
        <taxon>Sedentaria</taxon>
        <taxon>Scolecida</taxon>
        <taxon>Capitellidae</taxon>
        <taxon>Capitella</taxon>
    </lineage>
</organism>
<name>R7UPJ0_CAPTE</name>
<keyword evidence="3" id="KW-0809">Transit peptide</keyword>
<evidence type="ECO:0000256" key="5">
    <source>
        <dbReference type="ARBA" id="ARBA00023186"/>
    </source>
</evidence>
<reference evidence="10 12" key="2">
    <citation type="journal article" date="2013" name="Nature">
        <title>Insights into bilaterian evolution from three spiralian genomes.</title>
        <authorList>
            <person name="Simakov O."/>
            <person name="Marletaz F."/>
            <person name="Cho S.J."/>
            <person name="Edsinger-Gonzales E."/>
            <person name="Havlak P."/>
            <person name="Hellsten U."/>
            <person name="Kuo D.H."/>
            <person name="Larsson T."/>
            <person name="Lv J."/>
            <person name="Arendt D."/>
            <person name="Savage R."/>
            <person name="Osoegawa K."/>
            <person name="de Jong P."/>
            <person name="Grimwood J."/>
            <person name="Chapman J.A."/>
            <person name="Shapiro H."/>
            <person name="Aerts A."/>
            <person name="Otillar R.P."/>
            <person name="Terry A.Y."/>
            <person name="Boore J.L."/>
            <person name="Grigoriev I.V."/>
            <person name="Lindberg D.R."/>
            <person name="Seaver E.C."/>
            <person name="Weisblat D.A."/>
            <person name="Putnam N.H."/>
            <person name="Rokhsar D.S."/>
        </authorList>
    </citation>
    <scope>NUCLEOTIDE SEQUENCE</scope>
    <source>
        <strain evidence="10 12">I ESC-2004</strain>
    </source>
</reference>
<dbReference type="SUPFAM" id="SSF58014">
    <property type="entry name" value="Coiled-coil domain of nucleotide exchange factor GrpE"/>
    <property type="match status" value="1"/>
</dbReference>
<dbReference type="GO" id="GO:0051082">
    <property type="term" value="F:unfolded protein binding"/>
    <property type="evidence" value="ECO:0007669"/>
    <property type="project" value="TreeGrafter"/>
</dbReference>
<dbReference type="GO" id="GO:0006457">
    <property type="term" value="P:protein folding"/>
    <property type="evidence" value="ECO:0007669"/>
    <property type="project" value="InterPro"/>
</dbReference>
<evidence type="ECO:0000256" key="6">
    <source>
        <dbReference type="ARBA" id="ARBA00045572"/>
    </source>
</evidence>
<dbReference type="STRING" id="283909.R7UPJ0"/>
<keyword evidence="12" id="KW-1185">Reference proteome</keyword>
<dbReference type="PROSITE" id="PS01071">
    <property type="entry name" value="GRPE"/>
    <property type="match status" value="1"/>
</dbReference>
<dbReference type="FunCoup" id="R7UPJ0">
    <property type="interactions" value="1795"/>
</dbReference>
<evidence type="ECO:0000313" key="10">
    <source>
        <dbReference type="EMBL" id="ELU08444.1"/>
    </source>
</evidence>
<dbReference type="FunFam" id="3.90.20.20:FF:000003">
    <property type="entry name" value="GrpE protein homolog"/>
    <property type="match status" value="1"/>
</dbReference>